<dbReference type="GO" id="GO:0005886">
    <property type="term" value="C:plasma membrane"/>
    <property type="evidence" value="ECO:0007669"/>
    <property type="project" value="UniProtKB-SubCell"/>
</dbReference>
<evidence type="ECO:0000256" key="11">
    <source>
        <dbReference type="ARBA" id="ARBA00023136"/>
    </source>
</evidence>
<reference evidence="19 25" key="5">
    <citation type="journal article" date="2024" name="Microbiol. Resour. Announc.">
        <title>Genome annotations for the ascomycete fungi Trichoderma harzianum, Trichoderma aggressivum, and Purpureocillium lilacinum.</title>
        <authorList>
            <person name="Beijen E.P.W."/>
            <person name="Ohm R.A."/>
        </authorList>
    </citation>
    <scope>NUCLEOTIDE SEQUENCE [LARGE SCALE GENOMIC DNA]</scope>
    <source>
        <strain evidence="19 25">CBS 150709</strain>
    </source>
</reference>
<feature type="region of interest" description="Disordered" evidence="16">
    <location>
        <begin position="99"/>
        <end position="122"/>
    </location>
</feature>
<evidence type="ECO:0000256" key="2">
    <source>
        <dbReference type="ARBA" id="ARBA00004613"/>
    </source>
</evidence>
<dbReference type="InterPro" id="IPR051735">
    <property type="entry name" value="CFEM_domain"/>
</dbReference>
<dbReference type="Proteomes" id="UP000245956">
    <property type="component" value="Unassembled WGS sequence"/>
</dbReference>
<name>A0A179HUC7_PURLI</name>
<evidence type="ECO:0000256" key="4">
    <source>
        <dbReference type="ARBA" id="ARBA00022475"/>
    </source>
</evidence>
<dbReference type="GO" id="GO:0005576">
    <property type="term" value="C:extracellular region"/>
    <property type="evidence" value="ECO:0007669"/>
    <property type="project" value="UniProtKB-SubCell"/>
</dbReference>
<dbReference type="RefSeq" id="XP_018182706.1">
    <property type="nucleotide sequence ID" value="XM_018317181.1"/>
</dbReference>
<dbReference type="InterPro" id="IPR008427">
    <property type="entry name" value="Extracellular_membr_CFEM_dom"/>
</dbReference>
<comment type="similarity">
    <text evidence="3">Belongs to the RBT5 family.</text>
</comment>
<evidence type="ECO:0000256" key="12">
    <source>
        <dbReference type="ARBA" id="ARBA00023157"/>
    </source>
</evidence>
<comment type="caution">
    <text evidence="21">The sequence shown here is derived from an EMBL/GenBank/DDBJ whole genome shotgun (WGS) entry which is preliminary data.</text>
</comment>
<evidence type="ECO:0000259" key="18">
    <source>
        <dbReference type="PROSITE" id="PS52012"/>
    </source>
</evidence>
<dbReference type="OrthoDB" id="3767534at2759"/>
<feature type="domain" description="CFEM" evidence="18">
    <location>
        <begin position="1"/>
        <end position="116"/>
    </location>
</feature>
<reference evidence="21 23" key="3">
    <citation type="submission" date="2016-02" db="EMBL/GenBank/DDBJ databases">
        <title>Biosynthesis of antibiotic leucinostatins and their inhibition on Phytophthora in bio-control Purpureocillium lilacinum.</title>
        <authorList>
            <person name="Wang G."/>
            <person name="Liu Z."/>
            <person name="Lin R."/>
            <person name="Li E."/>
            <person name="Mao Z."/>
            <person name="Ling J."/>
            <person name="Yin W."/>
            <person name="Xie B."/>
        </authorList>
    </citation>
    <scope>NUCLEOTIDE SEQUENCE [LARGE SCALE GENOMIC DNA]</scope>
    <source>
        <strain evidence="20">PLBJ-1</strain>
        <strain evidence="21">PLFJ-1</strain>
    </source>
</reference>
<dbReference type="GO" id="GO:0046872">
    <property type="term" value="F:metal ion binding"/>
    <property type="evidence" value="ECO:0007669"/>
    <property type="project" value="UniProtKB-UniRule"/>
</dbReference>
<evidence type="ECO:0000313" key="25">
    <source>
        <dbReference type="Proteomes" id="UP001287286"/>
    </source>
</evidence>
<feature type="disulfide bond" evidence="15">
    <location>
        <begin position="43"/>
        <end position="50"/>
    </location>
</feature>
<keyword evidence="8 15" id="KW-0479">Metal-binding</keyword>
<keyword evidence="6 15" id="KW-0349">Heme</keyword>
<comment type="subcellular location">
    <subcellularLocation>
        <location evidence="1">Cell membrane</location>
        <topology evidence="1">Lipid-anchor</topology>
        <topology evidence="1">GPI-anchor</topology>
    </subcellularLocation>
    <subcellularLocation>
        <location evidence="2">Secreted</location>
    </subcellularLocation>
</comment>
<protein>
    <submittedName>
        <fullName evidence="21">CFEM domain-containing protein</fullName>
    </submittedName>
</protein>
<feature type="compositionally biased region" description="Low complexity" evidence="16">
    <location>
        <begin position="104"/>
        <end position="122"/>
    </location>
</feature>
<dbReference type="PANTHER" id="PTHR37928:SF1">
    <property type="entry name" value="CFEM DOMAIN PROTEIN (AFU_ORTHOLOGUE AFUA_6G14090)"/>
    <property type="match status" value="1"/>
</dbReference>
<reference evidence="19" key="4">
    <citation type="submission" date="2023-11" db="EMBL/GenBank/DDBJ databases">
        <authorList>
            <person name="Beijen E."/>
            <person name="Ohm R.A."/>
        </authorList>
    </citation>
    <scope>NUCLEOTIDE SEQUENCE</scope>
    <source>
        <strain evidence="19">CBS 150709</strain>
    </source>
</reference>
<dbReference type="GO" id="GO:0098552">
    <property type="term" value="C:side of membrane"/>
    <property type="evidence" value="ECO:0007669"/>
    <property type="project" value="UniProtKB-KW"/>
</dbReference>
<evidence type="ECO:0000313" key="21">
    <source>
        <dbReference type="EMBL" id="OAQ93987.1"/>
    </source>
</evidence>
<accession>A0A179HUC7</accession>
<keyword evidence="10 15" id="KW-0408">Iron</keyword>
<dbReference type="EMBL" id="LCWV01000010">
    <property type="protein sequence ID" value="PWI70214.1"/>
    <property type="molecule type" value="Genomic_DNA"/>
</dbReference>
<evidence type="ECO:0000256" key="9">
    <source>
        <dbReference type="ARBA" id="ARBA00022729"/>
    </source>
</evidence>
<dbReference type="EMBL" id="JAWRVI010000038">
    <property type="protein sequence ID" value="KAK4086774.1"/>
    <property type="molecule type" value="Genomic_DNA"/>
</dbReference>
<evidence type="ECO:0000256" key="15">
    <source>
        <dbReference type="PROSITE-ProRule" id="PRU01356"/>
    </source>
</evidence>
<organism evidence="21 23">
    <name type="scientific">Purpureocillium lilacinum</name>
    <name type="common">Paecilomyces lilacinus</name>
    <dbReference type="NCBI Taxonomy" id="33203"/>
    <lineage>
        <taxon>Eukaryota</taxon>
        <taxon>Fungi</taxon>
        <taxon>Dikarya</taxon>
        <taxon>Ascomycota</taxon>
        <taxon>Pezizomycotina</taxon>
        <taxon>Sordariomycetes</taxon>
        <taxon>Hypocreomycetidae</taxon>
        <taxon>Hypocreales</taxon>
        <taxon>Ophiocordycipitaceae</taxon>
        <taxon>Purpureocillium</taxon>
    </lineage>
</organism>
<reference evidence="22 24" key="2">
    <citation type="journal article" date="2016" name="Front. Microbiol.">
        <title>Genome and transcriptome sequences reveal the specific parasitism of the nematophagous Purpureocillium lilacinum 36-1.</title>
        <authorList>
            <person name="Xie J."/>
            <person name="Li S."/>
            <person name="Mo C."/>
            <person name="Xiao X."/>
            <person name="Peng D."/>
            <person name="Wang G."/>
            <person name="Xiao Y."/>
        </authorList>
    </citation>
    <scope>NUCLEOTIDE SEQUENCE [LARGE SCALE GENOMIC DNA]</scope>
    <source>
        <strain evidence="22 24">36-1</strain>
    </source>
</reference>
<dbReference type="PANTHER" id="PTHR37928">
    <property type="entry name" value="CFEM DOMAIN PROTEIN (AFU_ORTHOLOGUE AFUA_6G14090)"/>
    <property type="match status" value="1"/>
</dbReference>
<evidence type="ECO:0000313" key="23">
    <source>
        <dbReference type="Proteomes" id="UP000078340"/>
    </source>
</evidence>
<evidence type="ECO:0000313" key="19">
    <source>
        <dbReference type="EMBL" id="KAK4086774.1"/>
    </source>
</evidence>
<evidence type="ECO:0000256" key="7">
    <source>
        <dbReference type="ARBA" id="ARBA00022622"/>
    </source>
</evidence>
<dbReference type="GeneID" id="28882230"/>
<keyword evidence="7" id="KW-0336">GPI-anchor</keyword>
<evidence type="ECO:0000256" key="8">
    <source>
        <dbReference type="ARBA" id="ARBA00022723"/>
    </source>
</evidence>
<dbReference type="STRING" id="33203.A0A179HUC7"/>
<dbReference type="AlphaFoldDB" id="A0A179HUC7"/>
<dbReference type="Pfam" id="PF05730">
    <property type="entry name" value="CFEM"/>
    <property type="match status" value="1"/>
</dbReference>
<keyword evidence="9 17" id="KW-0732">Signal</keyword>
<evidence type="ECO:0000256" key="16">
    <source>
        <dbReference type="SAM" id="MobiDB-lite"/>
    </source>
</evidence>
<evidence type="ECO:0000256" key="5">
    <source>
        <dbReference type="ARBA" id="ARBA00022525"/>
    </source>
</evidence>
<evidence type="ECO:0000256" key="13">
    <source>
        <dbReference type="ARBA" id="ARBA00023180"/>
    </source>
</evidence>
<feature type="chain" id="PRO_5010456173" evidence="17">
    <location>
        <begin position="19"/>
        <end position="164"/>
    </location>
</feature>
<keyword evidence="4" id="KW-1003">Cell membrane</keyword>
<keyword evidence="25" id="KW-1185">Reference proteome</keyword>
<dbReference type="KEGG" id="plj:28882230"/>
<evidence type="ECO:0000313" key="20">
    <source>
        <dbReference type="EMBL" id="OAQ86030.1"/>
    </source>
</evidence>
<dbReference type="OMA" id="CEATNYR"/>
<dbReference type="Proteomes" id="UP000078240">
    <property type="component" value="Unassembled WGS sequence"/>
</dbReference>
<keyword evidence="14" id="KW-0449">Lipoprotein</keyword>
<dbReference type="EMBL" id="LSBH01000001">
    <property type="protein sequence ID" value="OAQ86030.1"/>
    <property type="molecule type" value="Genomic_DNA"/>
</dbReference>
<evidence type="ECO:0000313" key="24">
    <source>
        <dbReference type="Proteomes" id="UP000245956"/>
    </source>
</evidence>
<dbReference type="SMART" id="SM00747">
    <property type="entry name" value="CFEM"/>
    <property type="match status" value="1"/>
</dbReference>
<evidence type="ECO:0000256" key="1">
    <source>
        <dbReference type="ARBA" id="ARBA00004609"/>
    </source>
</evidence>
<evidence type="ECO:0000256" key="14">
    <source>
        <dbReference type="ARBA" id="ARBA00023288"/>
    </source>
</evidence>
<evidence type="ECO:0000256" key="3">
    <source>
        <dbReference type="ARBA" id="ARBA00010031"/>
    </source>
</evidence>
<dbReference type="Proteomes" id="UP000078340">
    <property type="component" value="Unassembled WGS sequence"/>
</dbReference>
<comment type="caution">
    <text evidence="15">Lacks conserved residue(s) required for the propagation of feature annotation.</text>
</comment>
<evidence type="ECO:0000256" key="17">
    <source>
        <dbReference type="SAM" id="SignalP"/>
    </source>
</evidence>
<evidence type="ECO:0000256" key="6">
    <source>
        <dbReference type="ARBA" id="ARBA00022617"/>
    </source>
</evidence>
<dbReference type="Proteomes" id="UP001287286">
    <property type="component" value="Unassembled WGS sequence"/>
</dbReference>
<sequence>MKSTLVLILSALAATSVAQDRKDYFPECSMKCLDDAIKKATNCSLDDAVCMCVQKNYEDIYNQGVNCVMQACGPDDSIGKVLPAGVKFCSAATAQAKTRTASPTASQTGPASGSAAATGNTSAATTPASAATGAASSTSTGGAVATAGPAPFVALVAAGVMAAL</sequence>
<keyword evidence="12 15" id="KW-1015">Disulfide bond</keyword>
<gene>
    <name evidence="22" type="ORF">PCL_00358</name>
    <name evidence="19" type="ORF">Purlil1_8939</name>
    <name evidence="20" type="ORF">VFPBJ_00070</name>
    <name evidence="21" type="ORF">VFPFJ_00095</name>
</gene>
<dbReference type="PROSITE" id="PS52012">
    <property type="entry name" value="CFEM"/>
    <property type="match status" value="1"/>
</dbReference>
<keyword evidence="5" id="KW-0964">Secreted</keyword>
<evidence type="ECO:0000256" key="10">
    <source>
        <dbReference type="ARBA" id="ARBA00023004"/>
    </source>
</evidence>
<keyword evidence="13" id="KW-0325">Glycoprotein</keyword>
<keyword evidence="11" id="KW-0472">Membrane</keyword>
<reference evidence="22" key="1">
    <citation type="submission" date="2015-05" db="EMBL/GenBank/DDBJ databases">
        <authorList>
            <person name="Wang D.B."/>
            <person name="Wang M."/>
        </authorList>
    </citation>
    <scope>NUCLEOTIDE SEQUENCE</scope>
    <source>
        <strain evidence="22">36-1</strain>
    </source>
</reference>
<proteinExistence type="inferred from homology"/>
<evidence type="ECO:0000313" key="22">
    <source>
        <dbReference type="EMBL" id="PWI70214.1"/>
    </source>
</evidence>
<feature type="binding site" description="axial binding residue" evidence="15">
    <location>
        <position position="47"/>
    </location>
    <ligand>
        <name>heme</name>
        <dbReference type="ChEBI" id="CHEBI:30413"/>
    </ligand>
    <ligandPart>
        <name>Fe</name>
        <dbReference type="ChEBI" id="CHEBI:18248"/>
    </ligandPart>
</feature>
<feature type="signal peptide" evidence="17">
    <location>
        <begin position="1"/>
        <end position="18"/>
    </location>
</feature>
<dbReference type="EMBL" id="LSBI01000001">
    <property type="protein sequence ID" value="OAQ93987.1"/>
    <property type="molecule type" value="Genomic_DNA"/>
</dbReference>